<dbReference type="EMBL" id="JACZZA010000008">
    <property type="protein sequence ID" value="MBE1161498.1"/>
    <property type="molecule type" value="Genomic_DNA"/>
</dbReference>
<dbReference type="RefSeq" id="WP_192556344.1">
    <property type="nucleotide sequence ID" value="NZ_JACZZA010000008.1"/>
</dbReference>
<evidence type="ECO:0000256" key="1">
    <source>
        <dbReference type="ARBA" id="ARBA00023125"/>
    </source>
</evidence>
<dbReference type="Proteomes" id="UP000651010">
    <property type="component" value="Unassembled WGS sequence"/>
</dbReference>
<dbReference type="SUPFAM" id="SSF56349">
    <property type="entry name" value="DNA breaking-rejoining enzymes"/>
    <property type="match status" value="1"/>
</dbReference>
<feature type="compositionally biased region" description="Basic and acidic residues" evidence="3">
    <location>
        <begin position="351"/>
        <end position="364"/>
    </location>
</feature>
<dbReference type="Gene3D" id="1.10.150.130">
    <property type="match status" value="1"/>
</dbReference>
<evidence type="ECO:0000256" key="3">
    <source>
        <dbReference type="SAM" id="MobiDB-lite"/>
    </source>
</evidence>
<name>A0ABR9GBU6_9GAMM</name>
<keyword evidence="5" id="KW-1185">Reference proteome</keyword>
<gene>
    <name evidence="4" type="ORF">IGX34_14030</name>
</gene>
<keyword evidence="2" id="KW-0233">DNA recombination</keyword>
<proteinExistence type="predicted"/>
<feature type="region of interest" description="Disordered" evidence="3">
    <location>
        <begin position="345"/>
        <end position="369"/>
    </location>
</feature>
<reference evidence="4 5" key="1">
    <citation type="submission" date="2020-09" db="EMBL/GenBank/DDBJ databases">
        <title>Dyella sp. 7MK23 isolated from forest soil.</title>
        <authorList>
            <person name="Fu J."/>
        </authorList>
    </citation>
    <scope>NUCLEOTIDE SEQUENCE [LARGE SCALE GENOMIC DNA]</scope>
    <source>
        <strain evidence="4 5">7MK23</strain>
    </source>
</reference>
<evidence type="ECO:0000313" key="4">
    <source>
        <dbReference type="EMBL" id="MBE1161498.1"/>
    </source>
</evidence>
<dbReference type="Gene3D" id="1.10.443.10">
    <property type="entry name" value="Intergrase catalytic core"/>
    <property type="match status" value="1"/>
</dbReference>
<evidence type="ECO:0000313" key="5">
    <source>
        <dbReference type="Proteomes" id="UP000651010"/>
    </source>
</evidence>
<sequence length="382" mass="43672">MTRGRKRKHNPTIPTHIDQKKLPTGCYWDDRDLVWYTLLGNPTTAKVRRKKIAGREAMLSDLHREMELLRSVNRNTLAWLMEQYHVSHVFRSKAESTQEAYETQHQIAINHPTKLGPLGCLDYSRLETHHFQKIVDTIADGGTPTKANSLMRYLKLVYSWGVRRGHAKTNPVKGVQEATERKKRRLPDPETMAALIRLAWKDAQLKPHTEGSCAPYLWAIADIAYLCRLRGIEVVTLCEDAALPEGLRTNRRKGSRDNIVAWTPRLRAAFDWLITRRDGVWKAKHRPIPLRPKDRPLVISEDGGPLKKSSLDTAWQRLIQRAITKQVITENQRFGLHDLKRKGITDTAGTRADKQHASGHKSESMMDTYDLSVPVVQPSVLS</sequence>
<protein>
    <submittedName>
        <fullName evidence="4">Integrase</fullName>
    </submittedName>
</protein>
<comment type="caution">
    <text evidence="4">The sequence shown here is derived from an EMBL/GenBank/DDBJ whole genome shotgun (WGS) entry which is preliminary data.</text>
</comment>
<evidence type="ECO:0000256" key="2">
    <source>
        <dbReference type="ARBA" id="ARBA00023172"/>
    </source>
</evidence>
<dbReference type="InterPro" id="IPR010998">
    <property type="entry name" value="Integrase_recombinase_N"/>
</dbReference>
<accession>A0ABR9GBU6</accession>
<organism evidence="4 5">
    <name type="scientific">Dyella acidiphila</name>
    <dbReference type="NCBI Taxonomy" id="2775866"/>
    <lineage>
        <taxon>Bacteria</taxon>
        <taxon>Pseudomonadati</taxon>
        <taxon>Pseudomonadota</taxon>
        <taxon>Gammaproteobacteria</taxon>
        <taxon>Lysobacterales</taxon>
        <taxon>Rhodanobacteraceae</taxon>
        <taxon>Dyella</taxon>
    </lineage>
</organism>
<dbReference type="InterPro" id="IPR011010">
    <property type="entry name" value="DNA_brk_join_enz"/>
</dbReference>
<keyword evidence="1" id="KW-0238">DNA-binding</keyword>
<dbReference type="InterPro" id="IPR013762">
    <property type="entry name" value="Integrase-like_cat_sf"/>
</dbReference>